<dbReference type="Proteomes" id="UP000309128">
    <property type="component" value="Unassembled WGS sequence"/>
</dbReference>
<dbReference type="EMBL" id="VCKY01000117">
    <property type="protein sequence ID" value="TMR13799.1"/>
    <property type="molecule type" value="Genomic_DNA"/>
</dbReference>
<organism evidence="3 4">
    <name type="scientific">Nonomuraea turkmeniaca</name>
    <dbReference type="NCBI Taxonomy" id="103838"/>
    <lineage>
        <taxon>Bacteria</taxon>
        <taxon>Bacillati</taxon>
        <taxon>Actinomycetota</taxon>
        <taxon>Actinomycetes</taxon>
        <taxon>Streptosporangiales</taxon>
        <taxon>Streptosporangiaceae</taxon>
        <taxon>Nonomuraea</taxon>
    </lineage>
</organism>
<evidence type="ECO:0000313" key="4">
    <source>
        <dbReference type="Proteomes" id="UP000309128"/>
    </source>
</evidence>
<proteinExistence type="predicted"/>
<feature type="domain" description="HNH" evidence="2">
    <location>
        <begin position="67"/>
        <end position="99"/>
    </location>
</feature>
<evidence type="ECO:0000259" key="2">
    <source>
        <dbReference type="Pfam" id="PF01844"/>
    </source>
</evidence>
<dbReference type="InterPro" id="IPR002711">
    <property type="entry name" value="HNH"/>
</dbReference>
<accession>A0A5S4FA48</accession>
<evidence type="ECO:0000313" key="3">
    <source>
        <dbReference type="EMBL" id="TMR13799.1"/>
    </source>
</evidence>
<dbReference type="CDD" id="cd00085">
    <property type="entry name" value="HNHc"/>
    <property type="match status" value="1"/>
</dbReference>
<feature type="region of interest" description="Disordered" evidence="1">
    <location>
        <begin position="1"/>
        <end position="20"/>
    </location>
</feature>
<sequence length="200" mass="21892">MRVSDAARGRENAAMGTPAITGPSHIRMHALFGDGPWKCTFCHRPLQCPCTAGMDSYTFWRQRHRDGVTLGYITPLSRGGGDGPENVVPACAPCNSSKNGRVWPHEWVPGDLNEATWVYSAVVPVRWGEDSLKVVGLAAVLAHLDAGVRYPLADVAVLVGEDPDLIRATLSKLAWASRLNWRVVEGATRPYEHEFFGVNE</sequence>
<reference evidence="3 4" key="1">
    <citation type="submission" date="2019-05" db="EMBL/GenBank/DDBJ databases">
        <title>Draft genome sequence of Nonomuraea turkmeniaca DSM 43926.</title>
        <authorList>
            <person name="Saricaoglu S."/>
            <person name="Isik K."/>
        </authorList>
    </citation>
    <scope>NUCLEOTIDE SEQUENCE [LARGE SCALE GENOMIC DNA]</scope>
    <source>
        <strain evidence="3 4">DSM 43926</strain>
    </source>
</reference>
<gene>
    <name evidence="3" type="ORF">ETD86_29990</name>
</gene>
<dbReference type="GO" id="GO:0004519">
    <property type="term" value="F:endonuclease activity"/>
    <property type="evidence" value="ECO:0007669"/>
    <property type="project" value="InterPro"/>
</dbReference>
<comment type="caution">
    <text evidence="3">The sequence shown here is derived from an EMBL/GenBank/DDBJ whole genome shotgun (WGS) entry which is preliminary data.</text>
</comment>
<dbReference type="Pfam" id="PF01844">
    <property type="entry name" value="HNH"/>
    <property type="match status" value="1"/>
</dbReference>
<protein>
    <recommendedName>
        <fullName evidence="2">HNH domain-containing protein</fullName>
    </recommendedName>
</protein>
<name>A0A5S4FA48_9ACTN</name>
<dbReference type="OrthoDB" id="9802901at2"/>
<dbReference type="InterPro" id="IPR003615">
    <property type="entry name" value="HNH_nuc"/>
</dbReference>
<dbReference type="GO" id="GO:0003676">
    <property type="term" value="F:nucleic acid binding"/>
    <property type="evidence" value="ECO:0007669"/>
    <property type="project" value="InterPro"/>
</dbReference>
<dbReference type="Gene3D" id="1.10.30.50">
    <property type="match status" value="1"/>
</dbReference>
<keyword evidence="4" id="KW-1185">Reference proteome</keyword>
<dbReference type="AlphaFoldDB" id="A0A5S4FA48"/>
<evidence type="ECO:0000256" key="1">
    <source>
        <dbReference type="SAM" id="MobiDB-lite"/>
    </source>
</evidence>
<dbReference type="RefSeq" id="WP_138669696.1">
    <property type="nucleotide sequence ID" value="NZ_VCKY01000117.1"/>
</dbReference>
<feature type="compositionally biased region" description="Basic and acidic residues" evidence="1">
    <location>
        <begin position="1"/>
        <end position="11"/>
    </location>
</feature>
<dbReference type="GO" id="GO:0008270">
    <property type="term" value="F:zinc ion binding"/>
    <property type="evidence" value="ECO:0007669"/>
    <property type="project" value="InterPro"/>
</dbReference>